<evidence type="ECO:0000313" key="2">
    <source>
        <dbReference type="EMBL" id="GBP27550.1"/>
    </source>
</evidence>
<name>A0A4C1UMZ9_EUMVA</name>
<reference evidence="2 3" key="1">
    <citation type="journal article" date="2019" name="Commun. Biol.">
        <title>The bagworm genome reveals a unique fibroin gene that provides high tensile strength.</title>
        <authorList>
            <person name="Kono N."/>
            <person name="Nakamura H."/>
            <person name="Ohtoshi R."/>
            <person name="Tomita M."/>
            <person name="Numata K."/>
            <person name="Arakawa K."/>
        </authorList>
    </citation>
    <scope>NUCLEOTIDE SEQUENCE [LARGE SCALE GENOMIC DNA]</scope>
</reference>
<protein>
    <submittedName>
        <fullName evidence="2">Uncharacterized protein</fullName>
    </submittedName>
</protein>
<proteinExistence type="predicted"/>
<organism evidence="2 3">
    <name type="scientific">Eumeta variegata</name>
    <name type="common">Bagworm moth</name>
    <name type="synonym">Eumeta japonica</name>
    <dbReference type="NCBI Taxonomy" id="151549"/>
    <lineage>
        <taxon>Eukaryota</taxon>
        <taxon>Metazoa</taxon>
        <taxon>Ecdysozoa</taxon>
        <taxon>Arthropoda</taxon>
        <taxon>Hexapoda</taxon>
        <taxon>Insecta</taxon>
        <taxon>Pterygota</taxon>
        <taxon>Neoptera</taxon>
        <taxon>Endopterygota</taxon>
        <taxon>Lepidoptera</taxon>
        <taxon>Glossata</taxon>
        <taxon>Ditrysia</taxon>
        <taxon>Tineoidea</taxon>
        <taxon>Psychidae</taxon>
        <taxon>Oiketicinae</taxon>
        <taxon>Eumeta</taxon>
    </lineage>
</organism>
<evidence type="ECO:0000313" key="3">
    <source>
        <dbReference type="Proteomes" id="UP000299102"/>
    </source>
</evidence>
<feature type="region of interest" description="Disordered" evidence="1">
    <location>
        <begin position="51"/>
        <end position="77"/>
    </location>
</feature>
<evidence type="ECO:0000256" key="1">
    <source>
        <dbReference type="SAM" id="MobiDB-lite"/>
    </source>
</evidence>
<accession>A0A4C1UMZ9</accession>
<sequence>MSPLHPAIPSGPHRLRLLHGCRRYKCAARPRRDMHEYVYCTTASPFARAWGSQPFTPQRALSHGPPPAARRALRRPS</sequence>
<keyword evidence="3" id="KW-1185">Reference proteome</keyword>
<dbReference type="EMBL" id="BGZK01000195">
    <property type="protein sequence ID" value="GBP27550.1"/>
    <property type="molecule type" value="Genomic_DNA"/>
</dbReference>
<dbReference type="AlphaFoldDB" id="A0A4C1UMZ9"/>
<dbReference type="Proteomes" id="UP000299102">
    <property type="component" value="Unassembled WGS sequence"/>
</dbReference>
<gene>
    <name evidence="2" type="ORF">EVAR_18744_1</name>
</gene>
<comment type="caution">
    <text evidence="2">The sequence shown here is derived from an EMBL/GenBank/DDBJ whole genome shotgun (WGS) entry which is preliminary data.</text>
</comment>